<dbReference type="EMBL" id="JBBKAJ010000022">
    <property type="protein sequence ID" value="MEJ8638588.1"/>
    <property type="molecule type" value="Genomic_DNA"/>
</dbReference>
<accession>A0ACC6Q4B1</accession>
<comment type="caution">
    <text evidence="1">The sequence shown here is derived from an EMBL/GenBank/DDBJ whole genome shotgun (WGS) entry which is preliminary data.</text>
</comment>
<evidence type="ECO:0000313" key="2">
    <source>
        <dbReference type="Proteomes" id="UP001377168"/>
    </source>
</evidence>
<proteinExistence type="predicted"/>
<reference evidence="1" key="1">
    <citation type="submission" date="2024-03" db="EMBL/GenBank/DDBJ databases">
        <title>Novel Streptomyces species of biotechnological and ecological value are a feature of Machair soil.</title>
        <authorList>
            <person name="Prole J.R."/>
            <person name="Goodfellow M."/>
            <person name="Allenby N."/>
            <person name="Ward A.C."/>
        </authorList>
    </citation>
    <scope>NUCLEOTIDE SEQUENCE</scope>
    <source>
        <strain evidence="1">MS2.AVA.5</strain>
    </source>
</reference>
<gene>
    <name evidence="1" type="ORF">WKI67_35050</name>
</gene>
<sequence>MSTLQTKLTSSAEALGTAHRLVSELLGQSSFWRGEAADAFRAAIDGELPRYLKNAHRSVSKAAKQLGRWHDDLVSYQATARRYDTQAKLDTAAITKAEAHHDLLRAAASTPEPELRAAAESVTRAREALASVRSLARELEEAHGAEAGRIAKGLNEATERLAPKEPGVLSKAANWLDDNLGDVLSLLSASVALLAIFAAAPVTVPLLFAAAGLSLAALVSHASDPKHSSALKAGFTQGKFNGQFWSSAVTLGGDVLGALPGVGAVAQGAKGMTAVSRSSIAAGDSASATFRSSARAFGTDSSVAMREADEAPKPVLEWVVRRTSPDVEKPLQTGLAGSAVVTAGVGLTPAEDDKRVRNTATGVDGARIAASDGPGAGVNAARTWTQLTR</sequence>
<organism evidence="1 2">
    <name type="scientific">Streptomyces achmelvichensis</name>
    <dbReference type="NCBI Taxonomy" id="3134111"/>
    <lineage>
        <taxon>Bacteria</taxon>
        <taxon>Bacillati</taxon>
        <taxon>Actinomycetota</taxon>
        <taxon>Actinomycetes</taxon>
        <taxon>Kitasatosporales</taxon>
        <taxon>Streptomycetaceae</taxon>
        <taxon>Streptomyces</taxon>
    </lineage>
</organism>
<dbReference type="Proteomes" id="UP001377168">
    <property type="component" value="Unassembled WGS sequence"/>
</dbReference>
<name>A0ACC6Q4B1_9ACTN</name>
<keyword evidence="2" id="KW-1185">Reference proteome</keyword>
<protein>
    <submittedName>
        <fullName evidence="1">Uncharacterized protein</fullName>
    </submittedName>
</protein>
<evidence type="ECO:0000313" key="1">
    <source>
        <dbReference type="EMBL" id="MEJ8638588.1"/>
    </source>
</evidence>